<evidence type="ECO:0000256" key="4">
    <source>
        <dbReference type="ARBA" id="ARBA00022989"/>
    </source>
</evidence>
<dbReference type="AlphaFoldDB" id="A0A917N0E2"/>
<feature type="transmembrane region" description="Helical" evidence="7">
    <location>
        <begin position="295"/>
        <end position="316"/>
    </location>
</feature>
<feature type="transmembrane region" description="Helical" evidence="7">
    <location>
        <begin position="75"/>
        <end position="93"/>
    </location>
</feature>
<dbReference type="GO" id="GO:0003954">
    <property type="term" value="F:NADH dehydrogenase activity"/>
    <property type="evidence" value="ECO:0007669"/>
    <property type="project" value="TreeGrafter"/>
</dbReference>
<dbReference type="GO" id="GO:0048039">
    <property type="term" value="F:ubiquinone binding"/>
    <property type="evidence" value="ECO:0007669"/>
    <property type="project" value="TreeGrafter"/>
</dbReference>
<feature type="domain" description="NADH:quinone oxidoreductase/Mrp antiporter transmembrane" evidence="8">
    <location>
        <begin position="125"/>
        <end position="409"/>
    </location>
</feature>
<gene>
    <name evidence="9" type="primary">nuoM</name>
    <name evidence="9" type="ORF">GCM10011425_08800</name>
</gene>
<keyword evidence="4 7" id="KW-1133">Transmembrane helix</keyword>
<reference evidence="9" key="2">
    <citation type="submission" date="2020-09" db="EMBL/GenBank/DDBJ databases">
        <authorList>
            <person name="Sun Q."/>
            <person name="Sedlacek I."/>
        </authorList>
    </citation>
    <scope>NUCLEOTIDE SEQUENCE</scope>
    <source>
        <strain evidence="9">CCM 8711</strain>
    </source>
</reference>
<feature type="transmembrane region" description="Helical" evidence="7">
    <location>
        <begin position="272"/>
        <end position="288"/>
    </location>
</feature>
<evidence type="ECO:0000256" key="7">
    <source>
        <dbReference type="SAM" id="Phobius"/>
    </source>
</evidence>
<dbReference type="Pfam" id="PF00361">
    <property type="entry name" value="Proton_antipo_M"/>
    <property type="match status" value="1"/>
</dbReference>
<feature type="transmembrane region" description="Helical" evidence="7">
    <location>
        <begin position="441"/>
        <end position="460"/>
    </location>
</feature>
<dbReference type="InterPro" id="IPR010227">
    <property type="entry name" value="NADH_Q_OxRdtase_chainM/4"/>
</dbReference>
<protein>
    <submittedName>
        <fullName evidence="9">NADH-quinone oxidoreductase subunit M</fullName>
    </submittedName>
</protein>
<dbReference type="GO" id="GO:0015990">
    <property type="term" value="P:electron transport coupled proton transport"/>
    <property type="evidence" value="ECO:0007669"/>
    <property type="project" value="TreeGrafter"/>
</dbReference>
<feature type="transmembrane region" description="Helical" evidence="7">
    <location>
        <begin position="322"/>
        <end position="340"/>
    </location>
</feature>
<sequence length="490" mass="54723">MTVSILIFLPLLAALALLFIKGEAVKNIALLFSLVELALGIYFLTQYKADASLQFDVDIPWIAKMGIYFKVALDGINIIPVILTVLLVPLIILTTFKHQYEKPSAFYALILFMQFGLMLVFTALDGFLFYIGWEVALIPIYFICGMWGGENRVKVTLKFFIYTFAGSLFMLMSIIYLYLQTPDRTFDIFEFYALKLNPLQQSWIFAGFLIAFAIKMPIFPLHTWQPDTYTEAPAAGTMLLSGIMLKMGIYGAIRWMIPIAPVGFFEWQNNPLWLAIAGIVYASIIAFRQKDGKRLIAYSSIAHVGLIAAGLLAWNIQGLQGAMIQMFNHGLEVVGMFLIFDIIERQLKTRDVTQLGGLAKVAPQMSIAFLIIVLGSVALPLTNSFIGEFLLLNGVYRYNMWMGIVAGLTIILGAVYMLRLYKNVMQGETNSLTATFTDITISEKVVLGVVCLFIIVVGVYPQPVMHLTEAAVTNLMNSVNVKIADALLHR</sequence>
<feature type="transmembrane region" description="Helical" evidence="7">
    <location>
        <begin position="199"/>
        <end position="220"/>
    </location>
</feature>
<feature type="transmembrane region" description="Helical" evidence="7">
    <location>
        <begin position="361"/>
        <end position="381"/>
    </location>
</feature>
<keyword evidence="3 6" id="KW-0812">Transmembrane</keyword>
<dbReference type="PANTHER" id="PTHR43507:SF1">
    <property type="entry name" value="NADH-UBIQUINONE OXIDOREDUCTASE CHAIN 4"/>
    <property type="match status" value="1"/>
</dbReference>
<evidence type="ECO:0000256" key="1">
    <source>
        <dbReference type="ARBA" id="ARBA00004127"/>
    </source>
</evidence>
<proteinExistence type="inferred from homology"/>
<organism evidence="9 10">
    <name type="scientific">Mucilaginibacter galii</name>
    <dbReference type="NCBI Taxonomy" id="2005073"/>
    <lineage>
        <taxon>Bacteria</taxon>
        <taxon>Pseudomonadati</taxon>
        <taxon>Bacteroidota</taxon>
        <taxon>Sphingobacteriia</taxon>
        <taxon>Sphingobacteriales</taxon>
        <taxon>Sphingobacteriaceae</taxon>
        <taxon>Mucilaginibacter</taxon>
    </lineage>
</organism>
<evidence type="ECO:0000256" key="3">
    <source>
        <dbReference type="ARBA" id="ARBA00022692"/>
    </source>
</evidence>
<keyword evidence="10" id="KW-1185">Reference proteome</keyword>
<dbReference type="PANTHER" id="PTHR43507">
    <property type="entry name" value="NADH-UBIQUINONE OXIDOREDUCTASE CHAIN 4"/>
    <property type="match status" value="1"/>
</dbReference>
<evidence type="ECO:0000256" key="2">
    <source>
        <dbReference type="ARBA" id="ARBA00009025"/>
    </source>
</evidence>
<dbReference type="NCBIfam" id="TIGR01972">
    <property type="entry name" value="NDH_I_M"/>
    <property type="match status" value="1"/>
</dbReference>
<dbReference type="Proteomes" id="UP000662074">
    <property type="component" value="Unassembled WGS sequence"/>
</dbReference>
<feature type="transmembrane region" description="Helical" evidence="7">
    <location>
        <begin position="232"/>
        <end position="252"/>
    </location>
</feature>
<evidence type="ECO:0000313" key="9">
    <source>
        <dbReference type="EMBL" id="GGI49668.1"/>
    </source>
</evidence>
<evidence type="ECO:0000259" key="8">
    <source>
        <dbReference type="Pfam" id="PF00361"/>
    </source>
</evidence>
<feature type="transmembrane region" description="Helical" evidence="7">
    <location>
        <begin position="401"/>
        <end position="421"/>
    </location>
</feature>
<comment type="caution">
    <text evidence="9">The sequence shown here is derived from an EMBL/GenBank/DDBJ whole genome shotgun (WGS) entry which is preliminary data.</text>
</comment>
<accession>A0A917N0E2</accession>
<comment type="similarity">
    <text evidence="2">Belongs to the complex I subunit 4 family.</text>
</comment>
<evidence type="ECO:0000256" key="5">
    <source>
        <dbReference type="ARBA" id="ARBA00023136"/>
    </source>
</evidence>
<dbReference type="InterPro" id="IPR001750">
    <property type="entry name" value="ND/Mrp_TM"/>
</dbReference>
<reference evidence="9" key="1">
    <citation type="journal article" date="2014" name="Int. J. Syst. Evol. Microbiol.">
        <title>Complete genome sequence of Corynebacterium casei LMG S-19264T (=DSM 44701T), isolated from a smear-ripened cheese.</title>
        <authorList>
            <consortium name="US DOE Joint Genome Institute (JGI-PGF)"/>
            <person name="Walter F."/>
            <person name="Albersmeier A."/>
            <person name="Kalinowski J."/>
            <person name="Ruckert C."/>
        </authorList>
    </citation>
    <scope>NUCLEOTIDE SEQUENCE</scope>
    <source>
        <strain evidence="9">CCM 8711</strain>
    </source>
</reference>
<feature type="transmembrane region" description="Helical" evidence="7">
    <location>
        <begin position="130"/>
        <end position="147"/>
    </location>
</feature>
<keyword evidence="5 7" id="KW-0472">Membrane</keyword>
<feature type="transmembrane region" description="Helical" evidence="7">
    <location>
        <begin position="105"/>
        <end position="124"/>
    </location>
</feature>
<dbReference type="GO" id="GO:0016020">
    <property type="term" value="C:membrane"/>
    <property type="evidence" value="ECO:0007669"/>
    <property type="project" value="UniProtKB-SubCell"/>
</dbReference>
<dbReference type="InterPro" id="IPR003918">
    <property type="entry name" value="NADH_UbQ_OxRdtase"/>
</dbReference>
<dbReference type="RefSeq" id="WP_188414129.1">
    <property type="nucleotide sequence ID" value="NZ_BMDO01000001.1"/>
</dbReference>
<dbReference type="GO" id="GO:0008137">
    <property type="term" value="F:NADH dehydrogenase (ubiquinone) activity"/>
    <property type="evidence" value="ECO:0007669"/>
    <property type="project" value="InterPro"/>
</dbReference>
<evidence type="ECO:0000256" key="6">
    <source>
        <dbReference type="RuleBase" id="RU000320"/>
    </source>
</evidence>
<evidence type="ECO:0000313" key="10">
    <source>
        <dbReference type="Proteomes" id="UP000662074"/>
    </source>
</evidence>
<name>A0A917N0E2_9SPHI</name>
<dbReference type="GO" id="GO:0012505">
    <property type="term" value="C:endomembrane system"/>
    <property type="evidence" value="ECO:0007669"/>
    <property type="project" value="UniProtKB-SubCell"/>
</dbReference>
<dbReference type="EMBL" id="BMDO01000001">
    <property type="protein sequence ID" value="GGI49668.1"/>
    <property type="molecule type" value="Genomic_DNA"/>
</dbReference>
<comment type="subcellular location">
    <subcellularLocation>
        <location evidence="1">Endomembrane system</location>
        <topology evidence="1">Multi-pass membrane protein</topology>
    </subcellularLocation>
    <subcellularLocation>
        <location evidence="6">Membrane</location>
        <topology evidence="6">Multi-pass membrane protein</topology>
    </subcellularLocation>
</comment>
<feature type="transmembrane region" description="Helical" evidence="7">
    <location>
        <begin position="159"/>
        <end position="179"/>
    </location>
</feature>
<dbReference type="GO" id="GO:0042773">
    <property type="term" value="P:ATP synthesis coupled electron transport"/>
    <property type="evidence" value="ECO:0007669"/>
    <property type="project" value="InterPro"/>
</dbReference>
<dbReference type="PRINTS" id="PR01437">
    <property type="entry name" value="NUOXDRDTASE4"/>
</dbReference>